<proteinExistence type="predicted"/>
<sequence length="68" mass="8469">MLIKNKQFTYNNKKLKAFKIISEEFLYKIKKSVDLKKGQHCLIYNDIINYLFDNFFVWRKTNEYVYLY</sequence>
<name>A0A0F9I436_9ZZZZ</name>
<dbReference type="AlphaFoldDB" id="A0A0F9I436"/>
<evidence type="ECO:0000313" key="1">
    <source>
        <dbReference type="EMBL" id="KKL82157.1"/>
    </source>
</evidence>
<protein>
    <submittedName>
        <fullName evidence="1">Uncharacterized protein</fullName>
    </submittedName>
</protein>
<gene>
    <name evidence="1" type="ORF">LCGC14_1987530</name>
</gene>
<accession>A0A0F9I436</accession>
<reference evidence="1" key="1">
    <citation type="journal article" date="2015" name="Nature">
        <title>Complex archaea that bridge the gap between prokaryotes and eukaryotes.</title>
        <authorList>
            <person name="Spang A."/>
            <person name="Saw J.H."/>
            <person name="Jorgensen S.L."/>
            <person name="Zaremba-Niedzwiedzka K."/>
            <person name="Martijn J."/>
            <person name="Lind A.E."/>
            <person name="van Eijk R."/>
            <person name="Schleper C."/>
            <person name="Guy L."/>
            <person name="Ettema T.J."/>
        </authorList>
    </citation>
    <scope>NUCLEOTIDE SEQUENCE</scope>
</reference>
<feature type="non-terminal residue" evidence="1">
    <location>
        <position position="68"/>
    </location>
</feature>
<dbReference type="EMBL" id="LAZR01022352">
    <property type="protein sequence ID" value="KKL82157.1"/>
    <property type="molecule type" value="Genomic_DNA"/>
</dbReference>
<organism evidence="1">
    <name type="scientific">marine sediment metagenome</name>
    <dbReference type="NCBI Taxonomy" id="412755"/>
    <lineage>
        <taxon>unclassified sequences</taxon>
        <taxon>metagenomes</taxon>
        <taxon>ecological metagenomes</taxon>
    </lineage>
</organism>
<comment type="caution">
    <text evidence="1">The sequence shown here is derived from an EMBL/GenBank/DDBJ whole genome shotgun (WGS) entry which is preliminary data.</text>
</comment>